<organism evidence="3">
    <name type="scientific">mine drainage metagenome</name>
    <dbReference type="NCBI Taxonomy" id="410659"/>
    <lineage>
        <taxon>unclassified sequences</taxon>
        <taxon>metagenomes</taxon>
        <taxon>ecological metagenomes</taxon>
    </lineage>
</organism>
<dbReference type="AlphaFoldDB" id="T1BTL2"/>
<protein>
    <submittedName>
        <fullName evidence="3">Transposase</fullName>
    </submittedName>
</protein>
<gene>
    <name evidence="3" type="ORF">B1B_08887</name>
</gene>
<feature type="non-terminal residue" evidence="3">
    <location>
        <position position="75"/>
    </location>
</feature>
<feature type="domain" description="Transposase IS66 central" evidence="2">
    <location>
        <begin position="25"/>
        <end position="74"/>
    </location>
</feature>
<proteinExistence type="predicted"/>
<dbReference type="Pfam" id="PF03050">
    <property type="entry name" value="DDE_Tnp_IS66"/>
    <property type="match status" value="1"/>
</dbReference>
<evidence type="ECO:0000259" key="2">
    <source>
        <dbReference type="Pfam" id="PF03050"/>
    </source>
</evidence>
<sequence length="75" mass="8757">MQKHYRALLTRGGKELPPIPARQNDQRGRVAKSDAHNLWERLKEHEGAVLLFARESHVPFTNNRAERDLRMSKVK</sequence>
<feature type="region of interest" description="Disordered" evidence="1">
    <location>
        <begin position="1"/>
        <end position="31"/>
    </location>
</feature>
<reference evidence="3" key="2">
    <citation type="journal article" date="2014" name="ISME J.">
        <title>Microbial stratification in low pH oxic and suboxic macroscopic growths along an acid mine drainage.</title>
        <authorList>
            <person name="Mendez-Garcia C."/>
            <person name="Mesa V."/>
            <person name="Sprenger R.R."/>
            <person name="Richter M."/>
            <person name="Diez M.S."/>
            <person name="Solano J."/>
            <person name="Bargiela R."/>
            <person name="Golyshina O.V."/>
            <person name="Manteca A."/>
            <person name="Ramos J.L."/>
            <person name="Gallego J.R."/>
            <person name="Llorente I."/>
            <person name="Martins Dos Santos V.A."/>
            <person name="Jensen O.N."/>
            <person name="Pelaez A.I."/>
            <person name="Sanchez J."/>
            <person name="Ferrer M."/>
        </authorList>
    </citation>
    <scope>NUCLEOTIDE SEQUENCE</scope>
</reference>
<dbReference type="EMBL" id="AUZY01005832">
    <property type="protein sequence ID" value="EQD57290.1"/>
    <property type="molecule type" value="Genomic_DNA"/>
</dbReference>
<evidence type="ECO:0000256" key="1">
    <source>
        <dbReference type="SAM" id="MobiDB-lite"/>
    </source>
</evidence>
<dbReference type="InterPro" id="IPR004291">
    <property type="entry name" value="Transposase_IS66_central"/>
</dbReference>
<reference evidence="3" key="1">
    <citation type="submission" date="2013-08" db="EMBL/GenBank/DDBJ databases">
        <authorList>
            <person name="Mendez C."/>
            <person name="Richter M."/>
            <person name="Ferrer M."/>
            <person name="Sanchez J."/>
        </authorList>
    </citation>
    <scope>NUCLEOTIDE SEQUENCE</scope>
</reference>
<name>T1BTL2_9ZZZZ</name>
<comment type="caution">
    <text evidence="3">The sequence shown here is derived from an EMBL/GenBank/DDBJ whole genome shotgun (WGS) entry which is preliminary data.</text>
</comment>
<evidence type="ECO:0000313" key="3">
    <source>
        <dbReference type="EMBL" id="EQD57290.1"/>
    </source>
</evidence>
<accession>T1BTL2</accession>